<organism evidence="2 3">
    <name type="scientific">Actinomadura miaoliensis</name>
    <dbReference type="NCBI Taxonomy" id="430685"/>
    <lineage>
        <taxon>Bacteria</taxon>
        <taxon>Bacillati</taxon>
        <taxon>Actinomycetota</taxon>
        <taxon>Actinomycetes</taxon>
        <taxon>Streptosporangiales</taxon>
        <taxon>Thermomonosporaceae</taxon>
        <taxon>Actinomadura</taxon>
    </lineage>
</organism>
<evidence type="ECO:0000256" key="1">
    <source>
        <dbReference type="SAM" id="Phobius"/>
    </source>
</evidence>
<name>A0ABP7V5Y3_9ACTN</name>
<dbReference type="Proteomes" id="UP001500683">
    <property type="component" value="Unassembled WGS sequence"/>
</dbReference>
<feature type="transmembrane region" description="Helical" evidence="1">
    <location>
        <begin position="39"/>
        <end position="60"/>
    </location>
</feature>
<dbReference type="RefSeq" id="WP_344941501.1">
    <property type="nucleotide sequence ID" value="NZ_BAAAZG010000002.1"/>
</dbReference>
<sequence>MSAPVETKVKAASLSALAAAFVVSWVVVKAPVLEGASEVLQAAVVGVITSASTATAGWLARHTPRRM</sequence>
<keyword evidence="1" id="KW-0472">Membrane</keyword>
<keyword evidence="3" id="KW-1185">Reference proteome</keyword>
<proteinExistence type="predicted"/>
<accession>A0ABP7V5Y3</accession>
<protein>
    <recommendedName>
        <fullName evidence="4">Holin</fullName>
    </recommendedName>
</protein>
<keyword evidence="1" id="KW-1133">Transmembrane helix</keyword>
<evidence type="ECO:0000313" key="2">
    <source>
        <dbReference type="EMBL" id="GAA4059885.1"/>
    </source>
</evidence>
<reference evidence="3" key="1">
    <citation type="journal article" date="2019" name="Int. J. Syst. Evol. Microbiol.">
        <title>The Global Catalogue of Microorganisms (GCM) 10K type strain sequencing project: providing services to taxonomists for standard genome sequencing and annotation.</title>
        <authorList>
            <consortium name="The Broad Institute Genomics Platform"/>
            <consortium name="The Broad Institute Genome Sequencing Center for Infectious Disease"/>
            <person name="Wu L."/>
            <person name="Ma J."/>
        </authorList>
    </citation>
    <scope>NUCLEOTIDE SEQUENCE [LARGE SCALE GENOMIC DNA]</scope>
    <source>
        <strain evidence="3">JCM 16702</strain>
    </source>
</reference>
<evidence type="ECO:0008006" key="4">
    <source>
        <dbReference type="Google" id="ProtNLM"/>
    </source>
</evidence>
<gene>
    <name evidence="2" type="ORF">GCM10022214_10600</name>
</gene>
<comment type="caution">
    <text evidence="2">The sequence shown here is derived from an EMBL/GenBank/DDBJ whole genome shotgun (WGS) entry which is preliminary data.</text>
</comment>
<keyword evidence="1" id="KW-0812">Transmembrane</keyword>
<evidence type="ECO:0000313" key="3">
    <source>
        <dbReference type="Proteomes" id="UP001500683"/>
    </source>
</evidence>
<dbReference type="EMBL" id="BAAAZG010000002">
    <property type="protein sequence ID" value="GAA4059885.1"/>
    <property type="molecule type" value="Genomic_DNA"/>
</dbReference>